<keyword evidence="5" id="KW-0804">Transcription</keyword>
<dbReference type="STRING" id="597362.K5XRV1"/>
<proteinExistence type="predicted"/>
<dbReference type="RefSeq" id="XP_007331856.1">
    <property type="nucleotide sequence ID" value="XM_007331794.1"/>
</dbReference>
<dbReference type="PANTHER" id="PTHR31313">
    <property type="entry name" value="TY1 ENHANCER ACTIVATOR"/>
    <property type="match status" value="1"/>
</dbReference>
<evidence type="ECO:0000313" key="9">
    <source>
        <dbReference type="Proteomes" id="UP000008493"/>
    </source>
</evidence>
<evidence type="ECO:0000256" key="4">
    <source>
        <dbReference type="ARBA" id="ARBA00023125"/>
    </source>
</evidence>
<dbReference type="CDD" id="cd12148">
    <property type="entry name" value="fungal_TF_MHR"/>
    <property type="match status" value="1"/>
</dbReference>
<evidence type="ECO:0008006" key="10">
    <source>
        <dbReference type="Google" id="ProtNLM"/>
    </source>
</evidence>
<dbReference type="InterPro" id="IPR051615">
    <property type="entry name" value="Transcr_Regulatory_Elem"/>
</dbReference>
<feature type="region of interest" description="Disordered" evidence="7">
    <location>
        <begin position="1"/>
        <end position="22"/>
    </location>
</feature>
<evidence type="ECO:0000256" key="3">
    <source>
        <dbReference type="ARBA" id="ARBA00023015"/>
    </source>
</evidence>
<keyword evidence="2" id="KW-0862">Zinc</keyword>
<evidence type="ECO:0000256" key="5">
    <source>
        <dbReference type="ARBA" id="ARBA00023163"/>
    </source>
</evidence>
<evidence type="ECO:0000256" key="2">
    <source>
        <dbReference type="ARBA" id="ARBA00022833"/>
    </source>
</evidence>
<dbReference type="eggNOG" id="ENOG502RBJ2">
    <property type="taxonomic scope" value="Eukaryota"/>
</dbReference>
<keyword evidence="6" id="KW-0539">Nucleus</keyword>
<feature type="non-terminal residue" evidence="8">
    <location>
        <position position="1"/>
    </location>
</feature>
<evidence type="ECO:0000256" key="7">
    <source>
        <dbReference type="SAM" id="MobiDB-lite"/>
    </source>
</evidence>
<dbReference type="OrthoDB" id="2123952at2759"/>
<dbReference type="InParanoid" id="K5XRV1"/>
<keyword evidence="1" id="KW-0479">Metal-binding</keyword>
<keyword evidence="4" id="KW-0238">DNA-binding</keyword>
<dbReference type="HOGENOM" id="CLU_1212262_0_0_1"/>
<feature type="compositionally biased region" description="Basic and acidic residues" evidence="7">
    <location>
        <begin position="1"/>
        <end position="13"/>
    </location>
</feature>
<name>K5XRV1_AGABU</name>
<dbReference type="OMA" id="HEDSHDG"/>
<keyword evidence="9" id="KW-1185">Reference proteome</keyword>
<dbReference type="Proteomes" id="UP000008493">
    <property type="component" value="Unassembled WGS sequence"/>
</dbReference>
<dbReference type="PANTHER" id="PTHR31313:SF81">
    <property type="entry name" value="TY1 ENHANCER ACTIVATOR"/>
    <property type="match status" value="1"/>
</dbReference>
<gene>
    <name evidence="8" type="ORF">AGABI1DRAFT_115157</name>
</gene>
<dbReference type="GeneID" id="18824616"/>
<keyword evidence="3" id="KW-0805">Transcription regulation</keyword>
<protein>
    <recommendedName>
        <fullName evidence="10">Transcription factor domain-containing protein</fullName>
    </recommendedName>
</protein>
<dbReference type="KEGG" id="abp:AGABI1DRAFT115157"/>
<sequence length="205" mass="23313">MAQDMHLHEDSHDGNVQPQSEEGRLRQNVWGVCTILDLLLSLQMGRPQSCSEALKRRLASSHSRASDVDINPSPPFTYAVSLCHVISMINFNFYLGYTMTTAQTPSELLMQLRSELDLWHHCLPVQYRISIGHQPRQDVLEINMLYHVAIILLYRPICREQPDSQATDIFLEAASSFNVLLETYRQTQTVASPNLSGNNYDVSHT</sequence>
<reference evidence="9" key="1">
    <citation type="journal article" date="2012" name="Proc. Natl. Acad. Sci. U.S.A.">
        <title>Genome sequence of the button mushroom Agaricus bisporus reveals mechanisms governing adaptation to a humic-rich ecological niche.</title>
        <authorList>
            <person name="Morin E."/>
            <person name="Kohler A."/>
            <person name="Baker A.R."/>
            <person name="Foulongne-Oriol M."/>
            <person name="Lombard V."/>
            <person name="Nagy L.G."/>
            <person name="Ohm R.A."/>
            <person name="Patyshakuliyeva A."/>
            <person name="Brun A."/>
            <person name="Aerts A.L."/>
            <person name="Bailey A.M."/>
            <person name="Billette C."/>
            <person name="Coutinho P.M."/>
            <person name="Deakin G."/>
            <person name="Doddapaneni H."/>
            <person name="Floudas D."/>
            <person name="Grimwood J."/>
            <person name="Hilden K."/>
            <person name="Kuees U."/>
            <person name="LaButti K.M."/>
            <person name="Lapidus A."/>
            <person name="Lindquist E.A."/>
            <person name="Lucas S.M."/>
            <person name="Murat C."/>
            <person name="Riley R.W."/>
            <person name="Salamov A.A."/>
            <person name="Schmutz J."/>
            <person name="Subramanian V."/>
            <person name="Woesten H.A.B."/>
            <person name="Xu J."/>
            <person name="Eastwood D.C."/>
            <person name="Foster G.D."/>
            <person name="Sonnenberg A.S."/>
            <person name="Cullen D."/>
            <person name="de Vries R.P."/>
            <person name="Lundell T."/>
            <person name="Hibbett D.S."/>
            <person name="Henrissat B."/>
            <person name="Burton K.S."/>
            <person name="Kerrigan R.W."/>
            <person name="Challen M.P."/>
            <person name="Grigoriev I.V."/>
            <person name="Martin F."/>
        </authorList>
    </citation>
    <scope>NUCLEOTIDE SEQUENCE [LARGE SCALE GENOMIC DNA]</scope>
    <source>
        <strain evidence="9">JB137-S8 / ATCC MYA-4627 / FGSC 10392</strain>
    </source>
</reference>
<evidence type="ECO:0000256" key="6">
    <source>
        <dbReference type="ARBA" id="ARBA00023242"/>
    </source>
</evidence>
<organism evidence="8 9">
    <name type="scientific">Agaricus bisporus var. burnettii (strain JB137-S8 / ATCC MYA-4627 / FGSC 10392)</name>
    <name type="common">White button mushroom</name>
    <dbReference type="NCBI Taxonomy" id="597362"/>
    <lineage>
        <taxon>Eukaryota</taxon>
        <taxon>Fungi</taxon>
        <taxon>Dikarya</taxon>
        <taxon>Basidiomycota</taxon>
        <taxon>Agaricomycotina</taxon>
        <taxon>Agaricomycetes</taxon>
        <taxon>Agaricomycetidae</taxon>
        <taxon>Agaricales</taxon>
        <taxon>Agaricineae</taxon>
        <taxon>Agaricaceae</taxon>
        <taxon>Agaricus</taxon>
    </lineage>
</organism>
<evidence type="ECO:0000313" key="8">
    <source>
        <dbReference type="EMBL" id="EKM77600.1"/>
    </source>
</evidence>
<accession>K5XRV1</accession>
<evidence type="ECO:0000256" key="1">
    <source>
        <dbReference type="ARBA" id="ARBA00022723"/>
    </source>
</evidence>
<dbReference type="GO" id="GO:0046872">
    <property type="term" value="F:metal ion binding"/>
    <property type="evidence" value="ECO:0007669"/>
    <property type="project" value="UniProtKB-KW"/>
</dbReference>
<dbReference type="AlphaFoldDB" id="K5XRV1"/>
<dbReference type="GO" id="GO:0003677">
    <property type="term" value="F:DNA binding"/>
    <property type="evidence" value="ECO:0007669"/>
    <property type="project" value="UniProtKB-KW"/>
</dbReference>
<dbReference type="EMBL" id="JH971395">
    <property type="protein sequence ID" value="EKM77600.1"/>
    <property type="molecule type" value="Genomic_DNA"/>
</dbReference>